<dbReference type="InterPro" id="IPR010998">
    <property type="entry name" value="Integrase_recombinase_N"/>
</dbReference>
<keyword evidence="1" id="KW-0238">DNA-binding</keyword>
<accession>A0ABT7CLE7</accession>
<sequence length="379" mass="44065">MTILYWLRKNQANRKGECPIWCSISKYPYKAEFSCRCSVHPNDWDQANQQATGKQAEFLNAHLEQIMAKLLNIRLQLQAQDKPILPQTIKDIFFAKPEKIVLLKDLLTEHFNEKKLRLKQNSLKNEKSRRQNIMRFLAETEQANIAVEEIDESFMDDLEIFLQYKITKDHNYKIKHLRLVKETLTWAKKRKKIKANPLQDITWINGEDKSTPVLSSYEVHKIESTIFKSESLQHAADRLLIQIYTGFSYIDLVNFKPDTDIVGKWIKKERQKTNIEAIIPVMEKLKIILAKYEGIPPVISNAKYNEQLKSIAKICGIRMKLSSRVARKTAGQLWIDAGVSIESVSKILGHANIKTTQKAYVKVTEKRIELELKKTGLWE</sequence>
<evidence type="ECO:0000313" key="4">
    <source>
        <dbReference type="EMBL" id="MDJ1494515.1"/>
    </source>
</evidence>
<dbReference type="Gene3D" id="1.10.443.10">
    <property type="entry name" value="Intergrase catalytic core"/>
    <property type="match status" value="1"/>
</dbReference>
<proteinExistence type="predicted"/>
<dbReference type="InterPro" id="IPR025269">
    <property type="entry name" value="SAM-like_dom"/>
</dbReference>
<dbReference type="EMBL" id="JASJOT010000010">
    <property type="protein sequence ID" value="MDJ1494515.1"/>
    <property type="molecule type" value="Genomic_DNA"/>
</dbReference>
<dbReference type="SUPFAM" id="SSF56349">
    <property type="entry name" value="DNA breaking-rejoining enzymes"/>
    <property type="match status" value="1"/>
</dbReference>
<name>A0ABT7CLE7_9BACT</name>
<evidence type="ECO:0000259" key="3">
    <source>
        <dbReference type="PROSITE" id="PS51898"/>
    </source>
</evidence>
<keyword evidence="5" id="KW-1185">Reference proteome</keyword>
<dbReference type="Pfam" id="PF13102">
    <property type="entry name" value="Phage_int_SAM_5"/>
    <property type="match status" value="1"/>
</dbReference>
<dbReference type="PROSITE" id="PS51898">
    <property type="entry name" value="TYR_RECOMBINASE"/>
    <property type="match status" value="1"/>
</dbReference>
<dbReference type="InterPro" id="IPR035386">
    <property type="entry name" value="Arm-DNA-bind_5"/>
</dbReference>
<evidence type="ECO:0000256" key="1">
    <source>
        <dbReference type="ARBA" id="ARBA00023125"/>
    </source>
</evidence>
<reference evidence="4 5" key="1">
    <citation type="submission" date="2023-05" db="EMBL/GenBank/DDBJ databases">
        <authorList>
            <person name="Zhang X."/>
        </authorList>
    </citation>
    <scope>NUCLEOTIDE SEQUENCE [LARGE SCALE GENOMIC DNA]</scope>
    <source>
        <strain evidence="4 5">DM2B3-1</strain>
    </source>
</reference>
<dbReference type="RefSeq" id="WP_313997722.1">
    <property type="nucleotide sequence ID" value="NZ_JASJOT010000010.1"/>
</dbReference>
<organism evidence="4 5">
    <name type="scientific">Xanthocytophaga flava</name>
    <dbReference type="NCBI Taxonomy" id="3048013"/>
    <lineage>
        <taxon>Bacteria</taxon>
        <taxon>Pseudomonadati</taxon>
        <taxon>Bacteroidota</taxon>
        <taxon>Cytophagia</taxon>
        <taxon>Cytophagales</taxon>
        <taxon>Rhodocytophagaceae</taxon>
        <taxon>Xanthocytophaga</taxon>
    </lineage>
</organism>
<keyword evidence="2" id="KW-0233">DNA recombination</keyword>
<dbReference type="InterPro" id="IPR013762">
    <property type="entry name" value="Integrase-like_cat_sf"/>
</dbReference>
<dbReference type="CDD" id="cd01185">
    <property type="entry name" value="INTN1_C_like"/>
    <property type="match status" value="1"/>
</dbReference>
<comment type="caution">
    <text evidence="4">The sequence shown here is derived from an EMBL/GenBank/DDBJ whole genome shotgun (WGS) entry which is preliminary data.</text>
</comment>
<evidence type="ECO:0000256" key="2">
    <source>
        <dbReference type="ARBA" id="ARBA00023172"/>
    </source>
</evidence>
<dbReference type="Proteomes" id="UP001228581">
    <property type="component" value="Unassembled WGS sequence"/>
</dbReference>
<feature type="domain" description="Tyr recombinase" evidence="3">
    <location>
        <begin position="209"/>
        <end position="373"/>
    </location>
</feature>
<evidence type="ECO:0000313" key="5">
    <source>
        <dbReference type="Proteomes" id="UP001228581"/>
    </source>
</evidence>
<dbReference type="InterPro" id="IPR011010">
    <property type="entry name" value="DNA_brk_join_enz"/>
</dbReference>
<dbReference type="InterPro" id="IPR002104">
    <property type="entry name" value="Integrase_catalytic"/>
</dbReference>
<dbReference type="Gene3D" id="1.10.150.130">
    <property type="match status" value="1"/>
</dbReference>
<dbReference type="Pfam" id="PF00589">
    <property type="entry name" value="Phage_integrase"/>
    <property type="match status" value="1"/>
</dbReference>
<protein>
    <submittedName>
        <fullName evidence="4">Phage integrase SAM-like domain-containing protein</fullName>
    </submittedName>
</protein>
<dbReference type="Pfam" id="PF17293">
    <property type="entry name" value="Arm-DNA-bind_5"/>
    <property type="match status" value="1"/>
</dbReference>
<gene>
    <name evidence="4" type="ORF">QNI19_16340</name>
</gene>